<keyword evidence="5" id="KW-0255">Endonuclease</keyword>
<keyword evidence="9" id="KW-0175">Coiled coil</keyword>
<dbReference type="GO" id="GO:0003964">
    <property type="term" value="F:RNA-directed DNA polymerase activity"/>
    <property type="evidence" value="ECO:0007669"/>
    <property type="project" value="UniProtKB-KW"/>
</dbReference>
<evidence type="ECO:0000256" key="2">
    <source>
        <dbReference type="ARBA" id="ARBA00022679"/>
    </source>
</evidence>
<dbReference type="InterPro" id="IPR041588">
    <property type="entry name" value="Integrase_H2C2"/>
</dbReference>
<feature type="domain" description="Reverse transcriptase" evidence="11">
    <location>
        <begin position="764"/>
        <end position="943"/>
    </location>
</feature>
<dbReference type="Pfam" id="PF00078">
    <property type="entry name" value="RVT_1"/>
    <property type="match status" value="1"/>
</dbReference>
<dbReference type="STRING" id="74649.A0A2P6S660"/>
<dbReference type="InterPro" id="IPR005162">
    <property type="entry name" value="Retrotrans_gag_dom"/>
</dbReference>
<keyword evidence="2 13" id="KW-0808">Transferase</keyword>
<keyword evidence="1" id="KW-0645">Protease</keyword>
<dbReference type="SUPFAM" id="SSF56672">
    <property type="entry name" value="DNA/RNA polymerases"/>
    <property type="match status" value="1"/>
</dbReference>
<evidence type="ECO:0000256" key="8">
    <source>
        <dbReference type="ARBA" id="ARBA00023268"/>
    </source>
</evidence>
<comment type="caution">
    <text evidence="13">The sequence shown here is derived from an EMBL/GenBank/DDBJ whole genome shotgun (WGS) entry which is preliminary data.</text>
</comment>
<dbReference type="PANTHER" id="PTHR37984">
    <property type="entry name" value="PROTEIN CBG26694"/>
    <property type="match status" value="1"/>
</dbReference>
<dbReference type="InterPro" id="IPR000477">
    <property type="entry name" value="RT_dom"/>
</dbReference>
<dbReference type="SUPFAM" id="SSF53098">
    <property type="entry name" value="Ribonuclease H-like"/>
    <property type="match status" value="1"/>
</dbReference>
<evidence type="ECO:0000259" key="12">
    <source>
        <dbReference type="PROSITE" id="PS50994"/>
    </source>
</evidence>
<keyword evidence="7" id="KW-0695">RNA-directed DNA polymerase</keyword>
<dbReference type="Pfam" id="PF13975">
    <property type="entry name" value="gag-asp_proteas"/>
    <property type="match status" value="1"/>
</dbReference>
<dbReference type="InterPro" id="IPR012337">
    <property type="entry name" value="RNaseH-like_sf"/>
</dbReference>
<feature type="region of interest" description="Disordered" evidence="10">
    <location>
        <begin position="1"/>
        <end position="44"/>
    </location>
</feature>
<evidence type="ECO:0000256" key="4">
    <source>
        <dbReference type="ARBA" id="ARBA00022722"/>
    </source>
</evidence>
<dbReference type="GO" id="GO:0003676">
    <property type="term" value="F:nucleic acid binding"/>
    <property type="evidence" value="ECO:0007669"/>
    <property type="project" value="InterPro"/>
</dbReference>
<evidence type="ECO:0000256" key="6">
    <source>
        <dbReference type="ARBA" id="ARBA00022801"/>
    </source>
</evidence>
<dbReference type="PANTHER" id="PTHR37984:SF5">
    <property type="entry name" value="PROTEIN NYNRIN-LIKE"/>
    <property type="match status" value="1"/>
</dbReference>
<keyword evidence="4" id="KW-0540">Nuclease</keyword>
<dbReference type="Gene3D" id="3.30.70.270">
    <property type="match status" value="2"/>
</dbReference>
<dbReference type="SUPFAM" id="SSF50630">
    <property type="entry name" value="Acid proteases"/>
    <property type="match status" value="1"/>
</dbReference>
<evidence type="ECO:0000313" key="14">
    <source>
        <dbReference type="Proteomes" id="UP000238479"/>
    </source>
</evidence>
<dbReference type="InterPro" id="IPR050951">
    <property type="entry name" value="Retrovirus_Pol_polyprotein"/>
</dbReference>
<dbReference type="Gene3D" id="3.30.420.10">
    <property type="entry name" value="Ribonuclease H-like superfamily/Ribonuclease H"/>
    <property type="match status" value="1"/>
</dbReference>
<dbReference type="Proteomes" id="UP000238479">
    <property type="component" value="Chromosome 2"/>
</dbReference>
<dbReference type="CDD" id="cd09274">
    <property type="entry name" value="RNase_HI_RT_Ty3"/>
    <property type="match status" value="1"/>
</dbReference>
<feature type="compositionally biased region" description="Low complexity" evidence="10">
    <location>
        <begin position="96"/>
        <end position="106"/>
    </location>
</feature>
<dbReference type="GO" id="GO:0015074">
    <property type="term" value="P:DNA integration"/>
    <property type="evidence" value="ECO:0007669"/>
    <property type="project" value="InterPro"/>
</dbReference>
<dbReference type="EMBL" id="PDCK01000040">
    <property type="protein sequence ID" value="PRQ54173.1"/>
    <property type="molecule type" value="Genomic_DNA"/>
</dbReference>
<dbReference type="InterPro" id="IPR041577">
    <property type="entry name" value="RT_RNaseH_2"/>
</dbReference>
<feature type="compositionally biased region" description="Low complexity" evidence="10">
    <location>
        <begin position="146"/>
        <end position="164"/>
    </location>
</feature>
<dbReference type="Gene3D" id="2.40.70.10">
    <property type="entry name" value="Acid Proteases"/>
    <property type="match status" value="1"/>
</dbReference>
<evidence type="ECO:0000256" key="3">
    <source>
        <dbReference type="ARBA" id="ARBA00022695"/>
    </source>
</evidence>
<feature type="compositionally biased region" description="Pro residues" evidence="10">
    <location>
        <begin position="22"/>
        <end position="33"/>
    </location>
</feature>
<dbReference type="Pfam" id="PF17921">
    <property type="entry name" value="Integrase_H2C2"/>
    <property type="match status" value="1"/>
</dbReference>
<dbReference type="FunFam" id="3.10.10.10:FF:000007">
    <property type="entry name" value="Retrovirus-related Pol polyprotein from transposon 17.6-like Protein"/>
    <property type="match status" value="1"/>
</dbReference>
<feature type="compositionally biased region" description="Polar residues" evidence="10">
    <location>
        <begin position="1"/>
        <end position="20"/>
    </location>
</feature>
<evidence type="ECO:0000256" key="10">
    <source>
        <dbReference type="SAM" id="MobiDB-lite"/>
    </source>
</evidence>
<dbReference type="CDD" id="cd01647">
    <property type="entry name" value="RT_LTR"/>
    <property type="match status" value="1"/>
</dbReference>
<feature type="domain" description="Integrase catalytic" evidence="12">
    <location>
        <begin position="1281"/>
        <end position="1445"/>
    </location>
</feature>
<evidence type="ECO:0000313" key="13">
    <source>
        <dbReference type="EMBL" id="PRQ54173.1"/>
    </source>
</evidence>
<feature type="region of interest" description="Disordered" evidence="10">
    <location>
        <begin position="96"/>
        <end position="194"/>
    </location>
</feature>
<name>A0A2P6S660_ROSCH</name>
<dbReference type="Gramene" id="PRQ54173">
    <property type="protein sequence ID" value="PRQ54173"/>
    <property type="gene ID" value="RchiOBHm_Chr2g0174581"/>
</dbReference>
<dbReference type="InterPro" id="IPR021109">
    <property type="entry name" value="Peptidase_aspartic_dom_sf"/>
</dbReference>
<organism evidence="13 14">
    <name type="scientific">Rosa chinensis</name>
    <name type="common">China rose</name>
    <dbReference type="NCBI Taxonomy" id="74649"/>
    <lineage>
        <taxon>Eukaryota</taxon>
        <taxon>Viridiplantae</taxon>
        <taxon>Streptophyta</taxon>
        <taxon>Embryophyta</taxon>
        <taxon>Tracheophyta</taxon>
        <taxon>Spermatophyta</taxon>
        <taxon>Magnoliopsida</taxon>
        <taxon>eudicotyledons</taxon>
        <taxon>Gunneridae</taxon>
        <taxon>Pentapetalae</taxon>
        <taxon>rosids</taxon>
        <taxon>fabids</taxon>
        <taxon>Rosales</taxon>
        <taxon>Rosaceae</taxon>
        <taxon>Rosoideae</taxon>
        <taxon>Rosoideae incertae sedis</taxon>
        <taxon>Rosa</taxon>
    </lineage>
</organism>
<dbReference type="Pfam" id="PF03732">
    <property type="entry name" value="Retrotrans_gag"/>
    <property type="match status" value="1"/>
</dbReference>
<dbReference type="PROSITE" id="PS50994">
    <property type="entry name" value="INTEGRASE"/>
    <property type="match status" value="1"/>
</dbReference>
<dbReference type="OMA" id="PLHTITH"/>
<dbReference type="InterPro" id="IPR043502">
    <property type="entry name" value="DNA/RNA_pol_sf"/>
</dbReference>
<keyword evidence="6 13" id="KW-0378">Hydrolase</keyword>
<dbReference type="InterPro" id="IPR043128">
    <property type="entry name" value="Rev_trsase/Diguanyl_cyclase"/>
</dbReference>
<dbReference type="PROSITE" id="PS50878">
    <property type="entry name" value="RT_POL"/>
    <property type="match status" value="1"/>
</dbReference>
<dbReference type="GO" id="GO:0006508">
    <property type="term" value="P:proteolysis"/>
    <property type="evidence" value="ECO:0007669"/>
    <property type="project" value="UniProtKB-KW"/>
</dbReference>
<feature type="coiled-coil region" evidence="9">
    <location>
        <begin position="1466"/>
        <end position="1493"/>
    </location>
</feature>
<evidence type="ECO:0000259" key="11">
    <source>
        <dbReference type="PROSITE" id="PS50878"/>
    </source>
</evidence>
<proteinExistence type="predicted"/>
<dbReference type="InterPro" id="IPR036397">
    <property type="entry name" value="RNaseH_sf"/>
</dbReference>
<dbReference type="EC" id="2.7.7.-" evidence="13"/>
<reference evidence="13 14" key="1">
    <citation type="journal article" date="2018" name="Nat. Genet.">
        <title>The Rosa genome provides new insights in the design of modern roses.</title>
        <authorList>
            <person name="Bendahmane M."/>
        </authorList>
    </citation>
    <scope>NUCLEOTIDE SEQUENCE [LARGE SCALE GENOMIC DNA]</scope>
    <source>
        <strain evidence="14">cv. Old Blush</strain>
    </source>
</reference>
<keyword evidence="14" id="KW-1185">Reference proteome</keyword>
<keyword evidence="8" id="KW-0511">Multifunctional enzyme</keyword>
<accession>A0A2P6S660</accession>
<dbReference type="GO" id="GO:0004523">
    <property type="term" value="F:RNA-DNA hybrid ribonuclease activity"/>
    <property type="evidence" value="ECO:0007669"/>
    <property type="project" value="UniProtKB-EC"/>
</dbReference>
<dbReference type="Gene3D" id="3.10.10.10">
    <property type="entry name" value="HIV Type 1 Reverse Transcriptase, subunit A, domain 1"/>
    <property type="match status" value="1"/>
</dbReference>
<dbReference type="EC" id="3.1.26.4" evidence="13"/>
<sequence>MTLRGLQNPTPSVPFSSVLVNSPPPINPPPPTVDHPSSSSTASETQALNFQNTIEFLQNQNEDLHHSFETFQNQMSAQFAALQNTVVASLVHRQQPPASSASSSPQITFGSLNSPSPISTPTNGASSSPPLPIGTTTTTLPPPTATTPQPQSTPSSLTPISQPQYSWPYPPHFYPQSQIHHSQPSPGFSYTAGPSNSATYSTITNTTHSVHSDPQSQPLLYHTLPPYKHQQPTHPHPDYSFKPPKIDLPRFTGVDAMDWIAMAERYLRVNRIPLHERVAIVSSHFGPVASVWMNAFEQRHPYVTWDQFLPAFLEHFGTGSTTDLKSQLTHLQQDNSVDEFINEFTKLSCRAPEWSDEHLLHIFLGGLKSEIRHDVMAMEPRSLSHAHRLARRYEAKVKDLRAATGRNFRSHPWSYMGKPVSGPHHNSISATTMGQGLTPPPQPPNANFISTGRPAGPFRKWSPAEQRDRRDKGLCYTCDEPYSKGHFCRKPFLAILESPTPVLTEDPLEFYDAAPTLEVPPSEPEDIIPLHTITHSTIGEVMRIEGSLLGNPIRIFIDCGSASNFLNPTVAQRLGLTIHHDTTLRFTSASGHHLNPAGTVHDVTVTIQSYHFTGDFLLLPVAGCDLVLGAKWLDTLGFIGWHFAEKIMIFIANGALHTLRGITQSTTTTSNQELLALLPTEQLDSVTQLIEPATVTSTQPIPSSVQQLLDRFHDLFQPPVGLPPPRPIDHQITLIPNAGPVNVRPYRYAHSQKEELETQVREMLANGLIRQSSSPYSSPVLLVKKKEGSWRFCVDYRNLNAVTVKDRFPIPVVDELLDELHGAKFFSKLDLRSGYHQIRMKAEDIPKTAFRTHDGHYEFIVMPFGLTNAPSTFQALMNQVFKPMLRKFVLVFFDDILIYSNDLHSHVTHLEMVFELLRAHNLKVRLSKCSFAQSKVYYLGHVVSAEGVSVDPSKVQAVQDWPKPNTLKALRGFLGLSGYYRRFIKDYGTIARPLTDMLRRDNFIWSPTAEHAFQQLKLAVISAPVLALPDFTKPFTVETDASSLGIGAVLTQDKHPVAFLSKALSPTHQALSTYDREMFAIMFAIEKWRPYLLGNFFTILTDHQTLKHLLDQRISTPSQHKWLSKLLGYNYSIEYKPGKANTVPDLLSRRHEVMAIQSVSAPIFDGIQLIDRACISDPEAQAITTAISNGTPTKKGFTVAQGRLLYKDRIFVPATSDWRAKILHEFHSSFQAGHSGYLRTLIRVSRNFAWPGMRRDVKTFVAACDQCQRQNYESIHPPGLLQPLPIPDEVYVDIAMDFVDGLPVSDGYNAIMVVVDRLSKYAHFIAITHPYTASHIADIFMKEVFRLHGMPRSIVSDRDPIFISHFWTAFFKLQGTHLCRSSAYHPESDGQSEVVNRSLEHYLRCFVFDKPSSWSSLLHWAEWWNNTTFHSTIKMSPFQALYGRPPPSLSTYLPGTTKVHAVDTSLQARDQLLKDLKDHMANAQNRMKQHTDQRRT</sequence>
<gene>
    <name evidence="13" type="ORF">RchiOBHm_Chr2g0174581</name>
</gene>
<dbReference type="Pfam" id="PF17919">
    <property type="entry name" value="RT_RNaseH_2"/>
    <property type="match status" value="1"/>
</dbReference>
<dbReference type="Gene3D" id="1.10.340.70">
    <property type="match status" value="1"/>
</dbReference>
<evidence type="ECO:0000256" key="9">
    <source>
        <dbReference type="SAM" id="Coils"/>
    </source>
</evidence>
<dbReference type="FunFam" id="3.30.70.270:FF:000020">
    <property type="entry name" value="Transposon Tf2-6 polyprotein-like Protein"/>
    <property type="match status" value="1"/>
</dbReference>
<evidence type="ECO:0000256" key="7">
    <source>
        <dbReference type="ARBA" id="ARBA00022918"/>
    </source>
</evidence>
<dbReference type="CDD" id="cd00303">
    <property type="entry name" value="retropepsin_like"/>
    <property type="match status" value="1"/>
</dbReference>
<feature type="compositionally biased region" description="Polar residues" evidence="10">
    <location>
        <begin position="175"/>
        <end position="194"/>
    </location>
</feature>
<dbReference type="InterPro" id="IPR001584">
    <property type="entry name" value="Integrase_cat-core"/>
</dbReference>
<feature type="compositionally biased region" description="Polar residues" evidence="10">
    <location>
        <begin position="107"/>
        <end position="125"/>
    </location>
</feature>
<dbReference type="GO" id="GO:0008233">
    <property type="term" value="F:peptidase activity"/>
    <property type="evidence" value="ECO:0007669"/>
    <property type="project" value="UniProtKB-KW"/>
</dbReference>
<evidence type="ECO:0000256" key="5">
    <source>
        <dbReference type="ARBA" id="ARBA00022759"/>
    </source>
</evidence>
<evidence type="ECO:0000256" key="1">
    <source>
        <dbReference type="ARBA" id="ARBA00022670"/>
    </source>
</evidence>
<keyword evidence="3 13" id="KW-0548">Nucleotidyltransferase</keyword>
<protein>
    <submittedName>
        <fullName evidence="13">Putative nucleotidyltransferase, Ribonuclease H</fullName>
        <ecNumber evidence="13">2.7.7.-</ecNumber>
        <ecNumber evidence="13">3.1.26.4</ecNumber>
    </submittedName>
</protein>
<feature type="compositionally biased region" description="Polar residues" evidence="10">
    <location>
        <begin position="35"/>
        <end position="44"/>
    </location>
</feature>